<accession>U9SYE2</accession>
<protein>
    <submittedName>
        <fullName evidence="1">Uncharacterized protein</fullName>
    </submittedName>
</protein>
<reference evidence="1" key="1">
    <citation type="submission" date="2013-07" db="EMBL/GenBank/DDBJ databases">
        <title>The genome of an arbuscular mycorrhizal fungus provides insights into the evolution of the oldest plant symbiosis.</title>
        <authorList>
            <consortium name="DOE Joint Genome Institute"/>
            <person name="Tisserant E."/>
            <person name="Malbreil M."/>
            <person name="Kuo A."/>
            <person name="Kohler A."/>
            <person name="Symeonidi A."/>
            <person name="Balestrini R."/>
            <person name="Charron P."/>
            <person name="Duensing N."/>
            <person name="Frei-dit-Frey N."/>
            <person name="Gianinazzi-Pearson V."/>
            <person name="Gilbert B."/>
            <person name="Handa Y."/>
            <person name="Hijri M."/>
            <person name="Kaul R."/>
            <person name="Kawaguchi M."/>
            <person name="Krajinski F."/>
            <person name="Lammers P."/>
            <person name="Lapierre D."/>
            <person name="Masclaux F.G."/>
            <person name="Murat C."/>
            <person name="Morin E."/>
            <person name="Ndikumana S."/>
            <person name="Pagni M."/>
            <person name="Petitpierre D."/>
            <person name="Requena N."/>
            <person name="Rosikiewicz P."/>
            <person name="Riley R."/>
            <person name="Saito K."/>
            <person name="San Clemente H."/>
            <person name="Shapiro H."/>
            <person name="van Tuinen D."/>
            <person name="Becard G."/>
            <person name="Bonfante P."/>
            <person name="Paszkowski U."/>
            <person name="Shachar-Hill Y."/>
            <person name="Young J.P."/>
            <person name="Sanders I.R."/>
            <person name="Henrissat B."/>
            <person name="Rensing S.A."/>
            <person name="Grigoriev I.V."/>
            <person name="Corradi N."/>
            <person name="Roux C."/>
            <person name="Martin F."/>
        </authorList>
    </citation>
    <scope>NUCLEOTIDE SEQUENCE</scope>
    <source>
        <strain evidence="1">DAOM 197198</strain>
    </source>
</reference>
<evidence type="ECO:0000313" key="1">
    <source>
        <dbReference type="EMBL" id="ESA00117.1"/>
    </source>
</evidence>
<name>U9SYE2_RHIID</name>
<proteinExistence type="predicted"/>
<dbReference type="HOGENOM" id="CLU_2623256_0_0_1"/>
<organism evidence="1">
    <name type="scientific">Rhizophagus irregularis (strain DAOM 181602 / DAOM 197198 / MUCL 43194)</name>
    <name type="common">Arbuscular mycorrhizal fungus</name>
    <name type="synonym">Glomus intraradices</name>
    <dbReference type="NCBI Taxonomy" id="747089"/>
    <lineage>
        <taxon>Eukaryota</taxon>
        <taxon>Fungi</taxon>
        <taxon>Fungi incertae sedis</taxon>
        <taxon>Mucoromycota</taxon>
        <taxon>Glomeromycotina</taxon>
        <taxon>Glomeromycetes</taxon>
        <taxon>Glomerales</taxon>
        <taxon>Glomeraceae</taxon>
        <taxon>Rhizophagus</taxon>
    </lineage>
</organism>
<dbReference type="AlphaFoldDB" id="U9SYE2"/>
<dbReference type="EMBL" id="KI297442">
    <property type="protein sequence ID" value="ESA00117.1"/>
    <property type="molecule type" value="Genomic_DNA"/>
</dbReference>
<gene>
    <name evidence="1" type="ORF">GLOINDRAFT_939</name>
</gene>
<sequence>MSKQKEYSVSLISAGELIDNLHYGPYAREWREFEYKKVFSIGVSKNPDWNYAGEGYKSFFIHDYDHSRSLFFQEFDND</sequence>